<protein>
    <submittedName>
        <fullName evidence="1">Lytic transglycosylase domain-containing protein</fullName>
    </submittedName>
</protein>
<dbReference type="AlphaFoldDB" id="A0A6L6TR02"/>
<dbReference type="PANTHER" id="PTHR37423">
    <property type="entry name" value="SOLUBLE LYTIC MUREIN TRANSGLYCOSYLASE-RELATED"/>
    <property type="match status" value="1"/>
</dbReference>
<evidence type="ECO:0000313" key="2">
    <source>
        <dbReference type="Proteomes" id="UP000757890"/>
    </source>
</evidence>
<dbReference type="Pfam" id="PF01464">
    <property type="entry name" value="SLT"/>
    <property type="match status" value="1"/>
</dbReference>
<dbReference type="SUPFAM" id="SSF53955">
    <property type="entry name" value="Lysozyme-like"/>
    <property type="match status" value="1"/>
</dbReference>
<dbReference type="InterPro" id="IPR008258">
    <property type="entry name" value="Transglycosylase_SLT_dom_1"/>
</dbReference>
<reference evidence="1" key="1">
    <citation type="submission" date="2020-04" db="EMBL/GenBank/DDBJ databases">
        <title>Deep metagenomics examines the oral microbiome during advanced dental caries in children, revealing novel taxa and co-occurrences with host molecules.</title>
        <authorList>
            <person name="Baker J.L."/>
            <person name="Morton J.T."/>
            <person name="Dinis M."/>
            <person name="Alvarez R."/>
            <person name="Tran N.C."/>
            <person name="Knight R."/>
            <person name="Edlund A."/>
        </authorList>
    </citation>
    <scope>NUCLEOTIDE SEQUENCE</scope>
    <source>
        <strain evidence="1">JCVI_32_bin.14</strain>
    </source>
</reference>
<name>A0A6L6TR02_9FIRM</name>
<dbReference type="InterPro" id="IPR023346">
    <property type="entry name" value="Lysozyme-like_dom_sf"/>
</dbReference>
<organism evidence="1 2">
    <name type="scientific">Dialister invisus</name>
    <dbReference type="NCBI Taxonomy" id="218538"/>
    <lineage>
        <taxon>Bacteria</taxon>
        <taxon>Bacillati</taxon>
        <taxon>Bacillota</taxon>
        <taxon>Negativicutes</taxon>
        <taxon>Veillonellales</taxon>
        <taxon>Veillonellaceae</taxon>
        <taxon>Dialister</taxon>
    </lineage>
</organism>
<dbReference type="CDD" id="cd16896">
    <property type="entry name" value="LT_Slt70-like"/>
    <property type="match status" value="1"/>
</dbReference>
<evidence type="ECO:0000313" key="1">
    <source>
        <dbReference type="EMBL" id="MBF1128627.1"/>
    </source>
</evidence>
<gene>
    <name evidence="1" type="ORF">HXL70_01055</name>
</gene>
<accession>A0A6L6TR02</accession>
<dbReference type="EMBL" id="JABZMK010000001">
    <property type="protein sequence ID" value="MBF1128627.1"/>
    <property type="molecule type" value="Genomic_DNA"/>
</dbReference>
<proteinExistence type="predicted"/>
<comment type="caution">
    <text evidence="1">The sequence shown here is derived from an EMBL/GenBank/DDBJ whole genome shotgun (WGS) entry which is preliminary data.</text>
</comment>
<dbReference type="Gene3D" id="1.10.530.10">
    <property type="match status" value="1"/>
</dbReference>
<sequence>MIKKLKYKVRRIEFEPPRENTGVKVFVFLMAALSLIFSYIFCATVSWRPSPMIQHIINESAVREGISPCLIEAVMLTESKFDEKAVSKVGAVGMMQLMPETAAWISEQSGLTAEKLEEPDQNIPLGAWYLNFLLKTYHNNEILALAAYNAGRGNVDEWIKENRWEEGFSDIERIPFPETREFVKSVVTARDRLVEKDK</sequence>
<dbReference type="PANTHER" id="PTHR37423:SF2">
    <property type="entry name" value="MEMBRANE-BOUND LYTIC MUREIN TRANSGLYCOSYLASE C"/>
    <property type="match status" value="1"/>
</dbReference>
<dbReference type="RefSeq" id="WP_007069417.1">
    <property type="nucleotide sequence ID" value="NZ_CAJPSS010000003.1"/>
</dbReference>
<dbReference type="GeneID" id="78277167"/>
<dbReference type="Proteomes" id="UP000757890">
    <property type="component" value="Unassembled WGS sequence"/>
</dbReference>